<dbReference type="SUPFAM" id="SSF144000">
    <property type="entry name" value="Oxysterol-binding protein-like"/>
    <property type="match status" value="1"/>
</dbReference>
<dbReference type="GO" id="GO:0016020">
    <property type="term" value="C:membrane"/>
    <property type="evidence" value="ECO:0007669"/>
    <property type="project" value="TreeGrafter"/>
</dbReference>
<dbReference type="AlphaFoldDB" id="A0A1D2N3X7"/>
<feature type="domain" description="PH" evidence="9">
    <location>
        <begin position="42"/>
        <end position="160"/>
    </location>
</feature>
<dbReference type="OrthoDB" id="10053431at2759"/>
<dbReference type="GO" id="GO:0006869">
    <property type="term" value="P:lipid transport"/>
    <property type="evidence" value="ECO:0007669"/>
    <property type="project" value="UniProtKB-KW"/>
</dbReference>
<dbReference type="PROSITE" id="PS50003">
    <property type="entry name" value="PH_DOMAIN"/>
    <property type="match status" value="1"/>
</dbReference>
<evidence type="ECO:0000256" key="2">
    <source>
        <dbReference type="ARBA" id="ARBA00022448"/>
    </source>
</evidence>
<evidence type="ECO:0000256" key="1">
    <source>
        <dbReference type="ARBA" id="ARBA00008842"/>
    </source>
</evidence>
<comment type="similarity">
    <text evidence="1 5">Belongs to the OSBP family.</text>
</comment>
<dbReference type="GO" id="GO:0032541">
    <property type="term" value="C:cortical endoplasmic reticulum"/>
    <property type="evidence" value="ECO:0007669"/>
    <property type="project" value="TreeGrafter"/>
</dbReference>
<dbReference type="FunFam" id="2.30.29.30:FF:000030">
    <property type="entry name" value="Oxysterol-binding protein"/>
    <property type="match status" value="1"/>
</dbReference>
<keyword evidence="8" id="KW-0472">Membrane</keyword>
<dbReference type="GO" id="GO:0015485">
    <property type="term" value="F:cholesterol binding"/>
    <property type="evidence" value="ECO:0007669"/>
    <property type="project" value="TreeGrafter"/>
</dbReference>
<dbReference type="Proteomes" id="UP000094527">
    <property type="component" value="Unassembled WGS sequence"/>
</dbReference>
<protein>
    <recommendedName>
        <fullName evidence="6">Oxysterol-binding protein</fullName>
    </recommendedName>
</protein>
<dbReference type="Pfam" id="PF01237">
    <property type="entry name" value="Oxysterol_BP"/>
    <property type="match status" value="1"/>
</dbReference>
<sequence length="846" mass="95719">MKKAARINPTPELSYKVQRKNYRREKQRVAQELTFALKDPSIIILTGSLKVRGKLKGWTKLLAVLKPGLLLFYKGKVKSSHWVATVLLHCCKVIERPSKKEGFCFKVFHPLDQSIWATKGPNGEAIGAVVQPLPTSYLICRAASADEGKCWMDGLELALTCSSLLVRSPRTSEIMDSDKISTEMENDMGEDWGASDMEEASRIRSDSEKSDSDTSHVEENHAHDFSEEDAETPELGSRNSDVGCIGESTGLKTQVFADDPITSQGVRQRRKKSEAVNEIPPPDIAPVESNYVARIETDFYHSTGEQEEVLGDENRSLLWFLVKQVRPGMDLSRVVLPTFILEPRSFLEKLSDYYYHADLLSKAVQENDAYLRMQSILRWYLSGFYKKPKGLKKPYNPILGETYRCCWEHVNGSRTFYLAEQVSHHPPISAFYVSNKKDGYVISSAILAKSKFYGNSTSAILDGQATLTMLPRGETYVITMPYAHCKGILVGTLSMELGGNVSIICEKTGYFTELEFKLKGFLGRADSTNAVYGKIKLGRETISTVEGHWDSKITLKNKRNGTEEILWDVTDRIRGQRLKRFTIPLEEQLPTESEKKWAKVTEAIGAENQEAATLEKTALEDEQRRAVAERAEAGSTWLPKHFIYDGATWRYRHEDLRPWDDGNDLKEYEHDYIVGVHRRHQTPIMRTSSLISVESKVKNCLSNNVENTTEGQETDPLIGLMKNLSLNTSDEESVEQEQVEIGALGRELPTEIVPAFHQRESNRQLIDLLRQLLARQIQQSEQIEELRTTVASIQARLQKKPAPPKDPFPVTNTILAVIFAVAMQILMITYWFGDGKLLPDITRKRN</sequence>
<feature type="compositionally biased region" description="Basic and acidic residues" evidence="7">
    <location>
        <begin position="199"/>
        <end position="225"/>
    </location>
</feature>
<name>A0A1D2N3X7_ORCCI</name>
<evidence type="ECO:0000256" key="4">
    <source>
        <dbReference type="ARBA" id="ARBA00023121"/>
    </source>
</evidence>
<dbReference type="SUPFAM" id="SSF50729">
    <property type="entry name" value="PH domain-like"/>
    <property type="match status" value="1"/>
</dbReference>
<accession>A0A1D2N3X7</accession>
<keyword evidence="2 6" id="KW-0813">Transport</keyword>
<keyword evidence="4" id="KW-0446">Lipid-binding</keyword>
<dbReference type="FunFam" id="2.40.160.120:FF:000004">
    <property type="entry name" value="Oxysterol-binding protein"/>
    <property type="match status" value="1"/>
</dbReference>
<evidence type="ECO:0000313" key="10">
    <source>
        <dbReference type="EMBL" id="ODM99635.1"/>
    </source>
</evidence>
<organism evidence="10 11">
    <name type="scientific">Orchesella cincta</name>
    <name type="common">Springtail</name>
    <name type="synonym">Podura cincta</name>
    <dbReference type="NCBI Taxonomy" id="48709"/>
    <lineage>
        <taxon>Eukaryota</taxon>
        <taxon>Metazoa</taxon>
        <taxon>Ecdysozoa</taxon>
        <taxon>Arthropoda</taxon>
        <taxon>Hexapoda</taxon>
        <taxon>Collembola</taxon>
        <taxon>Entomobryomorpha</taxon>
        <taxon>Entomobryoidea</taxon>
        <taxon>Orchesellidae</taxon>
        <taxon>Orchesellinae</taxon>
        <taxon>Orchesella</taxon>
    </lineage>
</organism>
<dbReference type="Pfam" id="PF00169">
    <property type="entry name" value="PH"/>
    <property type="match status" value="1"/>
</dbReference>
<evidence type="ECO:0000259" key="9">
    <source>
        <dbReference type="PROSITE" id="PS50003"/>
    </source>
</evidence>
<dbReference type="Gene3D" id="1.10.287.2720">
    <property type="match status" value="1"/>
</dbReference>
<dbReference type="InterPro" id="IPR000648">
    <property type="entry name" value="Oxysterol-bd"/>
</dbReference>
<evidence type="ECO:0000256" key="6">
    <source>
        <dbReference type="RuleBase" id="RU003845"/>
    </source>
</evidence>
<dbReference type="InterPro" id="IPR037239">
    <property type="entry name" value="OSBP_sf"/>
</dbReference>
<evidence type="ECO:0000256" key="7">
    <source>
        <dbReference type="SAM" id="MobiDB-lite"/>
    </source>
</evidence>
<reference evidence="10 11" key="1">
    <citation type="journal article" date="2016" name="Genome Biol. Evol.">
        <title>Gene Family Evolution Reflects Adaptation to Soil Environmental Stressors in the Genome of the Collembolan Orchesella cincta.</title>
        <authorList>
            <person name="Faddeeva-Vakhrusheva A."/>
            <person name="Derks M.F."/>
            <person name="Anvar S.Y."/>
            <person name="Agamennone V."/>
            <person name="Suring W."/>
            <person name="Smit S."/>
            <person name="van Straalen N.M."/>
            <person name="Roelofs D."/>
        </authorList>
    </citation>
    <scope>NUCLEOTIDE SEQUENCE [LARGE SCALE GENOMIC DNA]</scope>
    <source>
        <tissue evidence="10">Mixed pool</tissue>
    </source>
</reference>
<keyword evidence="3 6" id="KW-0445">Lipid transport</keyword>
<gene>
    <name evidence="10" type="ORF">Ocin01_07049</name>
</gene>
<dbReference type="PANTHER" id="PTHR10972:SF102">
    <property type="entry name" value="OXYSTEROL-BINDING PROTEIN"/>
    <property type="match status" value="1"/>
</dbReference>
<dbReference type="STRING" id="48709.A0A1D2N3X7"/>
<dbReference type="Gene3D" id="2.30.29.30">
    <property type="entry name" value="Pleckstrin-homology domain (PH domain)/Phosphotyrosine-binding domain (PTB)"/>
    <property type="match status" value="1"/>
</dbReference>
<dbReference type="InterPro" id="IPR001849">
    <property type="entry name" value="PH_domain"/>
</dbReference>
<dbReference type="GO" id="GO:0005829">
    <property type="term" value="C:cytosol"/>
    <property type="evidence" value="ECO:0007669"/>
    <property type="project" value="TreeGrafter"/>
</dbReference>
<dbReference type="Gene3D" id="3.30.70.3490">
    <property type="match status" value="1"/>
</dbReference>
<feature type="region of interest" description="Disordered" evidence="7">
    <location>
        <begin position="175"/>
        <end position="284"/>
    </location>
</feature>
<dbReference type="FunFam" id="1.10.287.2720:FF:000002">
    <property type="entry name" value="Oxysterol-binding protein"/>
    <property type="match status" value="1"/>
</dbReference>
<dbReference type="PROSITE" id="PS01013">
    <property type="entry name" value="OSBP"/>
    <property type="match status" value="1"/>
</dbReference>
<keyword evidence="8" id="KW-1133">Transmembrane helix</keyword>
<evidence type="ECO:0000256" key="8">
    <source>
        <dbReference type="SAM" id="Phobius"/>
    </source>
</evidence>
<dbReference type="SMART" id="SM00233">
    <property type="entry name" value="PH"/>
    <property type="match status" value="1"/>
</dbReference>
<keyword evidence="8" id="KW-0812">Transmembrane</keyword>
<evidence type="ECO:0000256" key="5">
    <source>
        <dbReference type="RuleBase" id="RU003844"/>
    </source>
</evidence>
<proteinExistence type="inferred from homology"/>
<dbReference type="EMBL" id="LJIJ01000267">
    <property type="protein sequence ID" value="ODM99635.1"/>
    <property type="molecule type" value="Genomic_DNA"/>
</dbReference>
<evidence type="ECO:0000256" key="3">
    <source>
        <dbReference type="ARBA" id="ARBA00023055"/>
    </source>
</evidence>
<dbReference type="InterPro" id="IPR018494">
    <property type="entry name" value="Oxysterol-bd_CS"/>
</dbReference>
<dbReference type="Gene3D" id="2.40.160.120">
    <property type="match status" value="1"/>
</dbReference>
<comment type="caution">
    <text evidence="10">The sequence shown here is derived from an EMBL/GenBank/DDBJ whole genome shotgun (WGS) entry which is preliminary data.</text>
</comment>
<dbReference type="InterPro" id="IPR011993">
    <property type="entry name" value="PH-like_dom_sf"/>
</dbReference>
<dbReference type="PANTHER" id="PTHR10972">
    <property type="entry name" value="OXYSTEROL-BINDING PROTEIN-RELATED"/>
    <property type="match status" value="1"/>
</dbReference>
<feature type="transmembrane region" description="Helical" evidence="8">
    <location>
        <begin position="814"/>
        <end position="833"/>
    </location>
</feature>
<evidence type="ECO:0000313" key="11">
    <source>
        <dbReference type="Proteomes" id="UP000094527"/>
    </source>
</evidence>
<keyword evidence="11" id="KW-1185">Reference proteome</keyword>
<dbReference type="OMA" id="NDQGKWA"/>